<feature type="transmembrane region" description="Helical" evidence="5">
    <location>
        <begin position="20"/>
        <end position="38"/>
    </location>
</feature>
<sequence>MFGTDRRVLVLALARMADAVANSFLIVVLPLFIASGGVDITGLVGSTVPVVGLLVTEELLIGVVLSLFGLLNSVGQPFTGRLSDRTGKRKLYVLLGLALLAVASLGYLYTDSYTVIVSLRMLQGVGAAFTIPCTIALVNELATETSRGGNFGVFNTFRLLGFGFGPVVAGTVVEAGPYRLPAAGGLSGFDAAFLVAVVGALVSFGLVSLLVSDPEETRATAGEELDLAIRDPNGRHLLDPVFAIAVATLCLSVGIALFATLQGRINARLGQAPVLFGLQFAAVVIANVVFQIPIGRASDRYGRRPFLLVGSALLAPAVLAQGLVTTPAGMLAARTLHGVAVGMVYAPGLALAGDLTGEGQSGTKLSLLTMAFGLGTALGPLVSGYLVRFGFVVPFAFGGALGLVALGLVYTQVEETLPDAGGKTDAVPQD</sequence>
<feature type="transmembrane region" description="Helical" evidence="5">
    <location>
        <begin position="391"/>
        <end position="410"/>
    </location>
</feature>
<evidence type="ECO:0000313" key="8">
    <source>
        <dbReference type="Proteomes" id="UP000199076"/>
    </source>
</evidence>
<dbReference type="STRING" id="660518.SAMN05216218_10477"/>
<keyword evidence="4 5" id="KW-0472">Membrane</keyword>
<evidence type="ECO:0000256" key="1">
    <source>
        <dbReference type="ARBA" id="ARBA00004141"/>
    </source>
</evidence>
<dbReference type="PROSITE" id="PS00216">
    <property type="entry name" value="SUGAR_TRANSPORT_1"/>
    <property type="match status" value="1"/>
</dbReference>
<dbReference type="SUPFAM" id="SSF103473">
    <property type="entry name" value="MFS general substrate transporter"/>
    <property type="match status" value="2"/>
</dbReference>
<dbReference type="CDD" id="cd17325">
    <property type="entry name" value="MFS_MdtG_SLC18_like"/>
    <property type="match status" value="1"/>
</dbReference>
<name>A0A1G7IT75_9EURY</name>
<feature type="transmembrane region" description="Helical" evidence="5">
    <location>
        <begin position="121"/>
        <end position="139"/>
    </location>
</feature>
<feature type="transmembrane region" description="Helical" evidence="5">
    <location>
        <begin position="240"/>
        <end position="261"/>
    </location>
</feature>
<dbReference type="PANTHER" id="PTHR23518">
    <property type="entry name" value="C-METHYLTRANSFERASE"/>
    <property type="match status" value="1"/>
</dbReference>
<feature type="transmembrane region" description="Helical" evidence="5">
    <location>
        <begin position="151"/>
        <end position="172"/>
    </location>
</feature>
<evidence type="ECO:0000256" key="4">
    <source>
        <dbReference type="ARBA" id="ARBA00023136"/>
    </source>
</evidence>
<gene>
    <name evidence="7" type="ORF">SAMN05216218_10477</name>
</gene>
<feature type="transmembrane region" description="Helical" evidence="5">
    <location>
        <begin position="336"/>
        <end position="353"/>
    </location>
</feature>
<evidence type="ECO:0000313" key="7">
    <source>
        <dbReference type="EMBL" id="SDF15920.1"/>
    </source>
</evidence>
<feature type="domain" description="Major facilitator superfamily (MFS) profile" evidence="6">
    <location>
        <begin position="1"/>
        <end position="417"/>
    </location>
</feature>
<dbReference type="EMBL" id="FNBK01000004">
    <property type="protein sequence ID" value="SDF15920.1"/>
    <property type="molecule type" value="Genomic_DNA"/>
</dbReference>
<dbReference type="GO" id="GO:0022857">
    <property type="term" value="F:transmembrane transporter activity"/>
    <property type="evidence" value="ECO:0007669"/>
    <property type="project" value="InterPro"/>
</dbReference>
<feature type="transmembrane region" description="Helical" evidence="5">
    <location>
        <begin position="306"/>
        <end position="324"/>
    </location>
</feature>
<accession>A0A1G7IT75</accession>
<dbReference type="PANTHER" id="PTHR23518:SF2">
    <property type="entry name" value="MAJOR FACILITATOR SUPERFAMILY TRANSPORTER"/>
    <property type="match status" value="1"/>
</dbReference>
<protein>
    <submittedName>
        <fullName evidence="7">Predicted arabinose efflux permease, MFS family</fullName>
    </submittedName>
</protein>
<feature type="transmembrane region" description="Helical" evidence="5">
    <location>
        <begin position="273"/>
        <end position="294"/>
    </location>
</feature>
<dbReference type="PROSITE" id="PS50850">
    <property type="entry name" value="MFS"/>
    <property type="match status" value="1"/>
</dbReference>
<dbReference type="GO" id="GO:0016020">
    <property type="term" value="C:membrane"/>
    <property type="evidence" value="ECO:0007669"/>
    <property type="project" value="UniProtKB-SubCell"/>
</dbReference>
<feature type="transmembrane region" description="Helical" evidence="5">
    <location>
        <begin position="192"/>
        <end position="211"/>
    </location>
</feature>
<reference evidence="8" key="1">
    <citation type="submission" date="2016-10" db="EMBL/GenBank/DDBJ databases">
        <authorList>
            <person name="Varghese N."/>
            <person name="Submissions S."/>
        </authorList>
    </citation>
    <scope>NUCLEOTIDE SEQUENCE [LARGE SCALE GENOMIC DNA]</scope>
    <source>
        <strain evidence="8">IBRC-M 10760</strain>
    </source>
</reference>
<dbReference type="Proteomes" id="UP000199076">
    <property type="component" value="Unassembled WGS sequence"/>
</dbReference>
<dbReference type="InterPro" id="IPR005829">
    <property type="entry name" value="Sugar_transporter_CS"/>
</dbReference>
<comment type="subcellular location">
    <subcellularLocation>
        <location evidence="1">Membrane</location>
        <topology evidence="1">Multi-pass membrane protein</topology>
    </subcellularLocation>
</comment>
<dbReference type="Gene3D" id="1.20.1250.20">
    <property type="entry name" value="MFS general substrate transporter like domains"/>
    <property type="match status" value="2"/>
</dbReference>
<dbReference type="AlphaFoldDB" id="A0A1G7IT75"/>
<evidence type="ECO:0000256" key="3">
    <source>
        <dbReference type="ARBA" id="ARBA00022989"/>
    </source>
</evidence>
<dbReference type="InterPro" id="IPR011701">
    <property type="entry name" value="MFS"/>
</dbReference>
<feature type="transmembrane region" description="Helical" evidence="5">
    <location>
        <begin position="91"/>
        <end position="109"/>
    </location>
</feature>
<feature type="transmembrane region" description="Helical" evidence="5">
    <location>
        <begin position="50"/>
        <end position="71"/>
    </location>
</feature>
<dbReference type="InterPro" id="IPR020846">
    <property type="entry name" value="MFS_dom"/>
</dbReference>
<evidence type="ECO:0000256" key="2">
    <source>
        <dbReference type="ARBA" id="ARBA00022692"/>
    </source>
</evidence>
<keyword evidence="8" id="KW-1185">Reference proteome</keyword>
<evidence type="ECO:0000259" key="6">
    <source>
        <dbReference type="PROSITE" id="PS50850"/>
    </source>
</evidence>
<feature type="transmembrane region" description="Helical" evidence="5">
    <location>
        <begin position="365"/>
        <end position="385"/>
    </location>
</feature>
<dbReference type="RefSeq" id="WP_092689524.1">
    <property type="nucleotide sequence ID" value="NZ_FNBK01000004.1"/>
</dbReference>
<evidence type="ECO:0000256" key="5">
    <source>
        <dbReference type="SAM" id="Phobius"/>
    </source>
</evidence>
<dbReference type="InterPro" id="IPR036259">
    <property type="entry name" value="MFS_trans_sf"/>
</dbReference>
<keyword evidence="2 5" id="KW-0812">Transmembrane</keyword>
<dbReference type="OrthoDB" id="117970at2157"/>
<proteinExistence type="predicted"/>
<organism evidence="7 8">
    <name type="scientific">Halorientalis regularis</name>
    <dbReference type="NCBI Taxonomy" id="660518"/>
    <lineage>
        <taxon>Archaea</taxon>
        <taxon>Methanobacteriati</taxon>
        <taxon>Methanobacteriota</taxon>
        <taxon>Stenosarchaea group</taxon>
        <taxon>Halobacteria</taxon>
        <taxon>Halobacteriales</taxon>
        <taxon>Haloarculaceae</taxon>
        <taxon>Halorientalis</taxon>
    </lineage>
</organism>
<dbReference type="Pfam" id="PF07690">
    <property type="entry name" value="MFS_1"/>
    <property type="match status" value="1"/>
</dbReference>
<keyword evidence="3 5" id="KW-1133">Transmembrane helix</keyword>